<protein>
    <submittedName>
        <fullName evidence="1">HAD family hydrolase</fullName>
    </submittedName>
</protein>
<dbReference type="OrthoDB" id="388819at2"/>
<dbReference type="GO" id="GO:0005829">
    <property type="term" value="C:cytosol"/>
    <property type="evidence" value="ECO:0007669"/>
    <property type="project" value="TreeGrafter"/>
</dbReference>
<dbReference type="SFLD" id="SFLDS00003">
    <property type="entry name" value="Haloacid_Dehalogenase"/>
    <property type="match status" value="1"/>
</dbReference>
<dbReference type="SFLD" id="SFLDG01140">
    <property type="entry name" value="C2.B:_Phosphomannomutase_and_P"/>
    <property type="match status" value="1"/>
</dbReference>
<dbReference type="STRING" id="1276257.SSABA_v1c01260"/>
<keyword evidence="2" id="KW-1185">Reference proteome</keyword>
<dbReference type="GO" id="GO:0016791">
    <property type="term" value="F:phosphatase activity"/>
    <property type="evidence" value="ECO:0007669"/>
    <property type="project" value="TreeGrafter"/>
</dbReference>
<dbReference type="Gene3D" id="3.30.1240.10">
    <property type="match status" value="1"/>
</dbReference>
<dbReference type="InterPro" id="IPR006379">
    <property type="entry name" value="HAD-SF_hydro_IIB"/>
</dbReference>
<dbReference type="KEGG" id="ssab:SSABA_v1c01260"/>
<accession>W6A8P8</accession>
<dbReference type="PANTHER" id="PTHR10000:SF8">
    <property type="entry name" value="HAD SUPERFAMILY HYDROLASE-LIKE, TYPE 3"/>
    <property type="match status" value="1"/>
</dbReference>
<dbReference type="Gene3D" id="3.40.50.1000">
    <property type="entry name" value="HAD superfamily/HAD-like"/>
    <property type="match status" value="1"/>
</dbReference>
<proteinExistence type="predicted"/>
<dbReference type="NCBIfam" id="TIGR01484">
    <property type="entry name" value="HAD-SF-IIB"/>
    <property type="match status" value="1"/>
</dbReference>
<dbReference type="InterPro" id="IPR036412">
    <property type="entry name" value="HAD-like_sf"/>
</dbReference>
<dbReference type="Proteomes" id="UP000019265">
    <property type="component" value="Chromosome"/>
</dbReference>
<organism evidence="1 2">
    <name type="scientific">Spiroplasma sabaudiense Ar-1343</name>
    <dbReference type="NCBI Taxonomy" id="1276257"/>
    <lineage>
        <taxon>Bacteria</taxon>
        <taxon>Bacillati</taxon>
        <taxon>Mycoplasmatota</taxon>
        <taxon>Mollicutes</taxon>
        <taxon>Entomoplasmatales</taxon>
        <taxon>Spiroplasmataceae</taxon>
        <taxon>Spiroplasma</taxon>
    </lineage>
</organism>
<dbReference type="Pfam" id="PF08282">
    <property type="entry name" value="Hydrolase_3"/>
    <property type="match status" value="1"/>
</dbReference>
<dbReference type="EMBL" id="CP006934">
    <property type="protein sequence ID" value="AHI53538.1"/>
    <property type="molecule type" value="Genomic_DNA"/>
</dbReference>
<dbReference type="HOGENOM" id="CLU_044146_0_1_14"/>
<name>W6A8P8_9MOLU</name>
<evidence type="ECO:0000313" key="2">
    <source>
        <dbReference type="Proteomes" id="UP000019265"/>
    </source>
</evidence>
<dbReference type="SUPFAM" id="SSF56784">
    <property type="entry name" value="HAD-like"/>
    <property type="match status" value="1"/>
</dbReference>
<dbReference type="RefSeq" id="WP_025250676.1">
    <property type="nucleotide sequence ID" value="NZ_CP006934.1"/>
</dbReference>
<dbReference type="PANTHER" id="PTHR10000">
    <property type="entry name" value="PHOSPHOSERINE PHOSPHATASE"/>
    <property type="match status" value="1"/>
</dbReference>
<dbReference type="InterPro" id="IPR023214">
    <property type="entry name" value="HAD_sf"/>
</dbReference>
<sequence>MKDIKLLALDMDGTAYDPMGEVVPENREAILKLIKKDFPVVFITGRPVNAPKNKFIENNFVSKYSVMGAFNGACIYDLKTNKILDAKPISKEIVNQVFSLTKKDNFKNVIIWGYSTDFNEVIINNLASNASEIIKEQSFFEGKFVEFETLTAPYQLDCYKLLIFNFTSEFINELKKIGLETAPNILGTACEVTAANINKKYAIQFIEKTWNINAEEIMAMGDGTNDIPMMDYVGFPVSFNNCVSKIKHIAKAHVDLDWSQGAVAQAISKYILKDK</sequence>
<reference evidence="1 2" key="1">
    <citation type="journal article" date="2014" name="Genome Biol. Evol.">
        <title>Molecular evolution of the substrate utilization strategies and putative virulence factors in mosquito-associated Spiroplasma species.</title>
        <authorList>
            <person name="Chang T.H."/>
            <person name="Lo W.S."/>
            <person name="Ku C."/>
            <person name="Chen L.L."/>
            <person name="Kuo C.H."/>
        </authorList>
    </citation>
    <scope>NUCLEOTIDE SEQUENCE [LARGE SCALE GENOMIC DNA]</scope>
    <source>
        <strain evidence="1">Ar-1343</strain>
    </source>
</reference>
<dbReference type="GO" id="GO:0000287">
    <property type="term" value="F:magnesium ion binding"/>
    <property type="evidence" value="ECO:0007669"/>
    <property type="project" value="TreeGrafter"/>
</dbReference>
<dbReference type="AlphaFoldDB" id="W6A8P8"/>
<keyword evidence="1" id="KW-0378">Hydrolase</keyword>
<evidence type="ECO:0000313" key="1">
    <source>
        <dbReference type="EMBL" id="AHI53538.1"/>
    </source>
</evidence>
<dbReference type="PATRIC" id="fig|1276257.3.peg.128"/>
<gene>
    <name evidence="1" type="ORF">SSABA_v1c01260</name>
</gene>
<dbReference type="eggNOG" id="COG0561">
    <property type="taxonomic scope" value="Bacteria"/>
</dbReference>